<evidence type="ECO:0000313" key="3">
    <source>
        <dbReference type="Proteomes" id="UP001321786"/>
    </source>
</evidence>
<accession>A0AAU9E9J1</accession>
<evidence type="ECO:0000256" key="1">
    <source>
        <dbReference type="SAM" id="Phobius"/>
    </source>
</evidence>
<evidence type="ECO:0000313" key="2">
    <source>
        <dbReference type="EMBL" id="BEP30148.1"/>
    </source>
</evidence>
<keyword evidence="1" id="KW-0472">Membrane</keyword>
<dbReference type="Proteomes" id="UP001321786">
    <property type="component" value="Chromosome"/>
</dbReference>
<keyword evidence="1" id="KW-0812">Transmembrane</keyword>
<dbReference type="AlphaFoldDB" id="A0AAU9E9J1"/>
<sequence>MKIGKREKLYLIVIPILFVVLVMKSYLFDEYKATNFEEANVIKGIYQTVDEKYDGFVYDNNILSFRVVAIKIIKEEDGVKLYKSKVRKYLFTVIPYRDLIIEYRFNTK</sequence>
<dbReference type="EMBL" id="AP028654">
    <property type="protein sequence ID" value="BEP30148.1"/>
    <property type="molecule type" value="Genomic_DNA"/>
</dbReference>
<keyword evidence="3" id="KW-1185">Reference proteome</keyword>
<dbReference type="KEGG" id="hprf:HLPR_24790"/>
<dbReference type="RefSeq" id="WP_338535747.1">
    <property type="nucleotide sequence ID" value="NZ_AP028654.1"/>
</dbReference>
<name>A0AAU9E9J1_9FIRM</name>
<keyword evidence="1" id="KW-1133">Transmembrane helix</keyword>
<proteinExistence type="predicted"/>
<gene>
    <name evidence="2" type="ORF">HLPR_24790</name>
</gene>
<feature type="transmembrane region" description="Helical" evidence="1">
    <location>
        <begin position="9"/>
        <end position="28"/>
    </location>
</feature>
<protein>
    <submittedName>
        <fullName evidence="2">Uncharacterized protein</fullName>
    </submittedName>
</protein>
<reference evidence="2 3" key="1">
    <citation type="submission" date="2023-08" db="EMBL/GenBank/DDBJ databases">
        <title>Helicovermis profunda gen. nov., sp. nov., a novel mesophilic, fermentative bacterium within the Bacillota from a deep-sea hydrothermal vent chimney.</title>
        <authorList>
            <person name="Miyazaki U."/>
            <person name="Mizutani D."/>
            <person name="Hashimoto Y."/>
            <person name="Tame A."/>
            <person name="Sawayama S."/>
            <person name="Miyazaki J."/>
            <person name="Takai K."/>
            <person name="Nakagawa S."/>
        </authorList>
    </citation>
    <scope>NUCLEOTIDE SEQUENCE [LARGE SCALE GENOMIC DNA]</scope>
    <source>
        <strain evidence="2 3">S502</strain>
    </source>
</reference>
<organism evidence="2 3">
    <name type="scientific">Helicovermis profundi</name>
    <dbReference type="NCBI Taxonomy" id="3065157"/>
    <lineage>
        <taxon>Bacteria</taxon>
        <taxon>Bacillati</taxon>
        <taxon>Bacillota</taxon>
        <taxon>Clostridia</taxon>
        <taxon>Helicovermis</taxon>
    </lineage>
</organism>